<proteinExistence type="predicted"/>
<sequence length="148" mass="17202">MNTNGDIIIVEDDQDHWDVLLEVFDAVMKEHKYENRVIIFEDSTMVLDYLKECKEEPFLIISDVNMPFLNGYELYESINGDPHLNHKATPYILMSGAGIRDKWFSNATLFVQGYFVKPTSFKDYKLLVAGIFAHWSKNLLPQINTIIH</sequence>
<protein>
    <submittedName>
        <fullName evidence="3">Response regulator</fullName>
    </submittedName>
</protein>
<dbReference type="Pfam" id="PF00072">
    <property type="entry name" value="Response_reg"/>
    <property type="match status" value="1"/>
</dbReference>
<feature type="domain" description="Response regulatory" evidence="2">
    <location>
        <begin position="6"/>
        <end position="132"/>
    </location>
</feature>
<evidence type="ECO:0000259" key="2">
    <source>
        <dbReference type="PROSITE" id="PS50110"/>
    </source>
</evidence>
<evidence type="ECO:0000313" key="4">
    <source>
        <dbReference type="Proteomes" id="UP000320643"/>
    </source>
</evidence>
<comment type="caution">
    <text evidence="3">The sequence shown here is derived from an EMBL/GenBank/DDBJ whole genome shotgun (WGS) entry which is preliminary data.</text>
</comment>
<dbReference type="InterPro" id="IPR001789">
    <property type="entry name" value="Sig_transdc_resp-reg_receiver"/>
</dbReference>
<dbReference type="GO" id="GO:0000160">
    <property type="term" value="P:phosphorelay signal transduction system"/>
    <property type="evidence" value="ECO:0007669"/>
    <property type="project" value="InterPro"/>
</dbReference>
<dbReference type="SMART" id="SM00448">
    <property type="entry name" value="REC"/>
    <property type="match status" value="1"/>
</dbReference>
<dbReference type="AlphaFoldDB" id="A0A552V1N7"/>
<reference evidence="3 4" key="1">
    <citation type="submission" date="2019-07" db="EMBL/GenBank/DDBJ databases">
        <title>Flavobacterium sp. nov., isolated from glacier ice.</title>
        <authorList>
            <person name="Liu Q."/>
            <person name="Xin Y.-H."/>
        </authorList>
    </citation>
    <scope>NUCLEOTIDE SEQUENCE [LARGE SCALE GENOMIC DNA]</scope>
    <source>
        <strain evidence="3 4">ZT4R6</strain>
    </source>
</reference>
<accession>A0A552V1N7</accession>
<dbReference type="RefSeq" id="WP_143373454.1">
    <property type="nucleotide sequence ID" value="NZ_VJVZ01000006.1"/>
</dbReference>
<dbReference type="SUPFAM" id="SSF52172">
    <property type="entry name" value="CheY-like"/>
    <property type="match status" value="1"/>
</dbReference>
<keyword evidence="1" id="KW-0597">Phosphoprotein</keyword>
<dbReference type="Gene3D" id="3.40.50.2300">
    <property type="match status" value="1"/>
</dbReference>
<organism evidence="3 4">
    <name type="scientific">Flavobacterium zepuense</name>
    <dbReference type="NCBI Taxonomy" id="2593302"/>
    <lineage>
        <taxon>Bacteria</taxon>
        <taxon>Pseudomonadati</taxon>
        <taxon>Bacteroidota</taxon>
        <taxon>Flavobacteriia</taxon>
        <taxon>Flavobacteriales</taxon>
        <taxon>Flavobacteriaceae</taxon>
        <taxon>Flavobacterium</taxon>
    </lineage>
</organism>
<feature type="modified residue" description="4-aspartylphosphate" evidence="1">
    <location>
        <position position="63"/>
    </location>
</feature>
<dbReference type="EMBL" id="VJVZ01000006">
    <property type="protein sequence ID" value="TRW24374.1"/>
    <property type="molecule type" value="Genomic_DNA"/>
</dbReference>
<dbReference type="InterPro" id="IPR011006">
    <property type="entry name" value="CheY-like_superfamily"/>
</dbReference>
<keyword evidence="4" id="KW-1185">Reference proteome</keyword>
<name>A0A552V1N7_9FLAO</name>
<dbReference type="Proteomes" id="UP000320643">
    <property type="component" value="Unassembled WGS sequence"/>
</dbReference>
<dbReference type="PROSITE" id="PS50110">
    <property type="entry name" value="RESPONSE_REGULATORY"/>
    <property type="match status" value="1"/>
</dbReference>
<gene>
    <name evidence="3" type="ORF">FMM05_11115</name>
</gene>
<evidence type="ECO:0000256" key="1">
    <source>
        <dbReference type="PROSITE-ProRule" id="PRU00169"/>
    </source>
</evidence>
<dbReference type="OrthoDB" id="958614at2"/>
<evidence type="ECO:0000313" key="3">
    <source>
        <dbReference type="EMBL" id="TRW24374.1"/>
    </source>
</evidence>